<feature type="domain" description="Protein kinase" evidence="6">
    <location>
        <begin position="1"/>
        <end position="353"/>
    </location>
</feature>
<dbReference type="Gene3D" id="1.10.510.10">
    <property type="entry name" value="Transferase(Phosphotransferase) domain 1"/>
    <property type="match status" value="1"/>
</dbReference>
<dbReference type="PROSITE" id="PS50011">
    <property type="entry name" value="PROTEIN_KINASE_DOM"/>
    <property type="match status" value="1"/>
</dbReference>
<dbReference type="SUPFAM" id="SSF56112">
    <property type="entry name" value="Protein kinase-like (PK-like)"/>
    <property type="match status" value="1"/>
</dbReference>
<keyword evidence="1" id="KW-0547">Nucleotide-binding</keyword>
<comment type="catalytic activity">
    <reaction evidence="4">
        <text>L-threonyl-[protein] + ATP = O-phospho-L-threonyl-[protein] + ADP + H(+)</text>
        <dbReference type="Rhea" id="RHEA:46608"/>
        <dbReference type="Rhea" id="RHEA-COMP:11060"/>
        <dbReference type="Rhea" id="RHEA-COMP:11605"/>
        <dbReference type="ChEBI" id="CHEBI:15378"/>
        <dbReference type="ChEBI" id="CHEBI:30013"/>
        <dbReference type="ChEBI" id="CHEBI:30616"/>
        <dbReference type="ChEBI" id="CHEBI:61977"/>
        <dbReference type="ChEBI" id="CHEBI:456216"/>
    </reaction>
</comment>
<sequence length="402" mass="44933">MQQVMEHLQPCQVLLFALALAVVNIVSPHQIQALSEATPTQTQTLSGCKSTCGDVKIPYPFDIDECKTQSTHTCISEQNCGNTDGSHTWFCPKGHSGDGTKGIGCHQEDSLTKVVIGVGAGIIVLFVGGFGTVFKGYLADNRIVAVKKSKVVDESQKEQFINEVNEETWNTRLRIAAAGALSYLHYATSIPIIHRDVKTTNILLDDTYTCKVFDFRASTLVPLDKTEIATMVQGTFGYLDPEYMLTSQLIEKSDVYSFGVVLVELLTGEKPYSFGKPKEKRSLANHFLCCLKEDRLFDVLQVGICNEENKNRIMEVAILATKCLRIKGEERPNMKEVAMKLDEIRIMEKHHEINTYQNLEETQQLLHKPSSSIYESGNSNDHQYGGYDSIKDHVRIDLDDGR</sequence>
<dbReference type="Gene3D" id="3.30.200.20">
    <property type="entry name" value="Phosphorylase Kinase, domain 1"/>
    <property type="match status" value="1"/>
</dbReference>
<dbReference type="PROSITE" id="PS00108">
    <property type="entry name" value="PROTEIN_KINASE_ST"/>
    <property type="match status" value="1"/>
</dbReference>
<proteinExistence type="predicted"/>
<dbReference type="FunFam" id="1.10.510.10:FF:000084">
    <property type="entry name" value="Wall-associated receptor kinase 2"/>
    <property type="match status" value="1"/>
</dbReference>
<dbReference type="CDD" id="cd00054">
    <property type="entry name" value="EGF_CA"/>
    <property type="match status" value="1"/>
</dbReference>
<feature type="signal peptide" evidence="5">
    <location>
        <begin position="1"/>
        <end position="28"/>
    </location>
</feature>
<dbReference type="InterPro" id="IPR000719">
    <property type="entry name" value="Prot_kinase_dom"/>
</dbReference>
<dbReference type="GO" id="GO:0004674">
    <property type="term" value="F:protein serine/threonine kinase activity"/>
    <property type="evidence" value="ECO:0007669"/>
    <property type="project" value="TreeGrafter"/>
</dbReference>
<dbReference type="GO" id="GO:0005886">
    <property type="term" value="C:plasma membrane"/>
    <property type="evidence" value="ECO:0007669"/>
    <property type="project" value="TreeGrafter"/>
</dbReference>
<keyword evidence="5" id="KW-0732">Signal</keyword>
<dbReference type="InterPro" id="IPR011009">
    <property type="entry name" value="Kinase-like_dom_sf"/>
</dbReference>
<evidence type="ECO:0000256" key="1">
    <source>
        <dbReference type="ARBA" id="ARBA00022741"/>
    </source>
</evidence>
<keyword evidence="2" id="KW-0067">ATP-binding</keyword>
<dbReference type="Gene3D" id="2.10.25.10">
    <property type="entry name" value="Laminin"/>
    <property type="match status" value="1"/>
</dbReference>
<dbReference type="PANTHER" id="PTHR27005:SF470">
    <property type="entry name" value="ASSOCIATED KINASE-LIKE PROTEIN, PUTATIVE-RELATED"/>
    <property type="match status" value="1"/>
</dbReference>
<evidence type="ECO:0000313" key="7">
    <source>
        <dbReference type="EMBL" id="KAK7385115.1"/>
    </source>
</evidence>
<name>A0AAN9RXT5_PSOTE</name>
<reference evidence="7 8" key="1">
    <citation type="submission" date="2024-01" db="EMBL/GenBank/DDBJ databases">
        <title>The genomes of 5 underutilized Papilionoideae crops provide insights into root nodulation and disease resistanc.</title>
        <authorList>
            <person name="Jiang F."/>
        </authorList>
    </citation>
    <scope>NUCLEOTIDE SEQUENCE [LARGE SCALE GENOMIC DNA]</scope>
    <source>
        <strain evidence="7">DUOXIRENSHENG_FW03</strain>
        <tissue evidence="7">Leaves</tissue>
    </source>
</reference>
<evidence type="ECO:0000313" key="8">
    <source>
        <dbReference type="Proteomes" id="UP001386955"/>
    </source>
</evidence>
<protein>
    <recommendedName>
        <fullName evidence="6">Protein kinase domain-containing protein</fullName>
    </recommendedName>
</protein>
<evidence type="ECO:0000256" key="2">
    <source>
        <dbReference type="ARBA" id="ARBA00022840"/>
    </source>
</evidence>
<evidence type="ECO:0000256" key="5">
    <source>
        <dbReference type="SAM" id="SignalP"/>
    </source>
</evidence>
<dbReference type="Proteomes" id="UP001386955">
    <property type="component" value="Unassembled WGS sequence"/>
</dbReference>
<dbReference type="EMBL" id="JAYMYS010000008">
    <property type="protein sequence ID" value="KAK7385115.1"/>
    <property type="molecule type" value="Genomic_DNA"/>
</dbReference>
<dbReference type="SMART" id="SM00220">
    <property type="entry name" value="S_TKc"/>
    <property type="match status" value="1"/>
</dbReference>
<accession>A0AAN9RXT5</accession>
<organism evidence="7 8">
    <name type="scientific">Psophocarpus tetragonolobus</name>
    <name type="common">Winged bean</name>
    <name type="synonym">Dolichos tetragonolobus</name>
    <dbReference type="NCBI Taxonomy" id="3891"/>
    <lineage>
        <taxon>Eukaryota</taxon>
        <taxon>Viridiplantae</taxon>
        <taxon>Streptophyta</taxon>
        <taxon>Embryophyta</taxon>
        <taxon>Tracheophyta</taxon>
        <taxon>Spermatophyta</taxon>
        <taxon>Magnoliopsida</taxon>
        <taxon>eudicotyledons</taxon>
        <taxon>Gunneridae</taxon>
        <taxon>Pentapetalae</taxon>
        <taxon>rosids</taxon>
        <taxon>fabids</taxon>
        <taxon>Fabales</taxon>
        <taxon>Fabaceae</taxon>
        <taxon>Papilionoideae</taxon>
        <taxon>50 kb inversion clade</taxon>
        <taxon>NPAAA clade</taxon>
        <taxon>indigoferoid/millettioid clade</taxon>
        <taxon>Phaseoleae</taxon>
        <taxon>Psophocarpus</taxon>
    </lineage>
</organism>
<evidence type="ECO:0000259" key="6">
    <source>
        <dbReference type="PROSITE" id="PS50011"/>
    </source>
</evidence>
<dbReference type="InterPro" id="IPR045274">
    <property type="entry name" value="WAK-like"/>
</dbReference>
<feature type="chain" id="PRO_5042996604" description="Protein kinase domain-containing protein" evidence="5">
    <location>
        <begin position="29"/>
        <end position="402"/>
    </location>
</feature>
<gene>
    <name evidence="7" type="ORF">VNO78_30826</name>
</gene>
<dbReference type="InterPro" id="IPR008271">
    <property type="entry name" value="Ser/Thr_kinase_AS"/>
</dbReference>
<dbReference type="PANTHER" id="PTHR27005">
    <property type="entry name" value="WALL-ASSOCIATED RECEPTOR KINASE-LIKE 21"/>
    <property type="match status" value="1"/>
</dbReference>
<dbReference type="GO" id="GO:0005524">
    <property type="term" value="F:ATP binding"/>
    <property type="evidence" value="ECO:0007669"/>
    <property type="project" value="UniProtKB-KW"/>
</dbReference>
<evidence type="ECO:0000256" key="4">
    <source>
        <dbReference type="ARBA" id="ARBA00047951"/>
    </source>
</evidence>
<comment type="catalytic activity">
    <reaction evidence="3">
        <text>L-seryl-[protein] + ATP = O-phospho-L-seryl-[protein] + ADP + H(+)</text>
        <dbReference type="Rhea" id="RHEA:17989"/>
        <dbReference type="Rhea" id="RHEA-COMP:9863"/>
        <dbReference type="Rhea" id="RHEA-COMP:11604"/>
        <dbReference type="ChEBI" id="CHEBI:15378"/>
        <dbReference type="ChEBI" id="CHEBI:29999"/>
        <dbReference type="ChEBI" id="CHEBI:30616"/>
        <dbReference type="ChEBI" id="CHEBI:83421"/>
        <dbReference type="ChEBI" id="CHEBI:456216"/>
    </reaction>
</comment>
<keyword evidence="8" id="KW-1185">Reference proteome</keyword>
<dbReference type="GO" id="GO:0007166">
    <property type="term" value="P:cell surface receptor signaling pathway"/>
    <property type="evidence" value="ECO:0007669"/>
    <property type="project" value="InterPro"/>
</dbReference>
<comment type="caution">
    <text evidence="7">The sequence shown here is derived from an EMBL/GenBank/DDBJ whole genome shotgun (WGS) entry which is preliminary data.</text>
</comment>
<evidence type="ECO:0000256" key="3">
    <source>
        <dbReference type="ARBA" id="ARBA00047558"/>
    </source>
</evidence>
<dbReference type="AlphaFoldDB" id="A0AAN9RXT5"/>
<dbReference type="Pfam" id="PF00069">
    <property type="entry name" value="Pkinase"/>
    <property type="match status" value="1"/>
</dbReference>